<evidence type="ECO:0000256" key="5">
    <source>
        <dbReference type="ARBA" id="ARBA00023136"/>
    </source>
</evidence>
<feature type="compositionally biased region" description="Low complexity" evidence="6">
    <location>
        <begin position="470"/>
        <end position="481"/>
    </location>
</feature>
<evidence type="ECO:0000256" key="1">
    <source>
        <dbReference type="ARBA" id="ARBA00004651"/>
    </source>
</evidence>
<comment type="subcellular location">
    <subcellularLocation>
        <location evidence="1">Cell membrane</location>
        <topology evidence="1">Multi-pass membrane protein</topology>
    </subcellularLocation>
</comment>
<comment type="caution">
    <text evidence="9">The sequence shown here is derived from an EMBL/GenBank/DDBJ whole genome shotgun (WGS) entry which is preliminary data.</text>
</comment>
<feature type="transmembrane region" description="Helical" evidence="7">
    <location>
        <begin position="605"/>
        <end position="623"/>
    </location>
</feature>
<feature type="transmembrane region" description="Helical" evidence="7">
    <location>
        <begin position="59"/>
        <end position="77"/>
    </location>
</feature>
<gene>
    <name evidence="9" type="ORF">NCGR_LOCUS54213</name>
</gene>
<feature type="domain" description="Integral membrane bound transporter" evidence="8">
    <location>
        <begin position="519"/>
        <end position="650"/>
    </location>
</feature>
<dbReference type="Pfam" id="PF13515">
    <property type="entry name" value="FUSC_2"/>
    <property type="match status" value="1"/>
</dbReference>
<evidence type="ECO:0000313" key="10">
    <source>
        <dbReference type="Proteomes" id="UP000604825"/>
    </source>
</evidence>
<evidence type="ECO:0000256" key="3">
    <source>
        <dbReference type="ARBA" id="ARBA00022692"/>
    </source>
</evidence>
<evidence type="ECO:0000259" key="8">
    <source>
        <dbReference type="Pfam" id="PF13515"/>
    </source>
</evidence>
<reference evidence="9" key="1">
    <citation type="submission" date="2020-10" db="EMBL/GenBank/DDBJ databases">
        <authorList>
            <person name="Han B."/>
            <person name="Lu T."/>
            <person name="Zhao Q."/>
            <person name="Huang X."/>
            <person name="Zhao Y."/>
        </authorList>
    </citation>
    <scope>NUCLEOTIDE SEQUENCE</scope>
</reference>
<sequence length="883" mass="95182">MAPTTATKQRQLVQSLAANKSLPPPPPPPCRSGSFSSQDDDVVRQLVTGRWRSSQSSGLRAALACTIVALVSLYAPAALRRHITFPAFSYVVTVILVTDATLGTALRGAVSALHGTLIGTAPSVAALLLAHRTGAAESVVATSAVVALTAFAVALPESVGPVAKRIALGQAIIIYVARFQQGERPSRGLALLHPANVVACTALGVAAALLAVLLPWPRMATREARDKSRAYKVVAAERVRVLADAFIGVGVAAEACSRQRRWQMASCMSEANRLASASTTLLNRMNAIKEDLQWERAMVVVDDNKSSIEMPLTGMQIALATMQQADGRHPDSDGRNNDNNKENMVVGLVMAMRDQIRLALLTPNKQRRFGLSSTATATPSKSLCYLPTPTNYDYHERQQLAPFLFIFSLYQLHRRCCGAGPETPLTAEAAAMPNAKQVALATTTTTGQELLLEQEEELEQVGQDDSSSQAEAATATAGEKATTNKHQQTRGPSAGCISWRWPRRRRLVAAAKCGFSLGLAVLLGLLFSNDHGFWSGLIVATTMTAERESTWAVAVARAHGTALGSIYGVLCCLLMSQQQLLTMGLRFVALLPWMVLATFLKRSRAYGPAGGVAAALSVVIIMGRRYDEAPMAFTIARLVETFIGISCAVLADLVFQPGARPSVQAREQLTRCIAVLADRCCLVAEPSSELKRVQQELVLLRKYAMEAGTEPTYLWLPPFPAACYDKIQGSLGRMVQLLQLYHQARRHQQVDVDDDTNANTIQQRRFSSLASSSLSHCLQMLEPRKEAEGQVVDLEAGTAAGGVGCSCCYKDDEVVGSFLAEAREAKLLLLNGDDDDSVQQPEERLLLVCCLGSIALCMGEILKEAQLLEAHILDLNSLQLTTH</sequence>
<name>A0A811RMG3_9POAL</name>
<feature type="transmembrane region" description="Helical" evidence="7">
    <location>
        <begin position="551"/>
        <end position="573"/>
    </location>
</feature>
<feature type="transmembrane region" description="Helical" evidence="7">
    <location>
        <begin position="507"/>
        <end position="527"/>
    </location>
</feature>
<keyword evidence="2" id="KW-1003">Cell membrane</keyword>
<dbReference type="InterPro" id="IPR049453">
    <property type="entry name" value="Memb_transporter_dom"/>
</dbReference>
<dbReference type="AlphaFoldDB" id="A0A811RMG3"/>
<keyword evidence="4 7" id="KW-1133">Transmembrane helix</keyword>
<dbReference type="PANTHER" id="PTHR30509">
    <property type="entry name" value="P-HYDROXYBENZOIC ACID EFFLUX PUMP SUBUNIT-RELATED"/>
    <property type="match status" value="1"/>
</dbReference>
<dbReference type="Proteomes" id="UP000604825">
    <property type="component" value="Unassembled WGS sequence"/>
</dbReference>
<dbReference type="GO" id="GO:0005886">
    <property type="term" value="C:plasma membrane"/>
    <property type="evidence" value="ECO:0007669"/>
    <property type="project" value="UniProtKB-SubCell"/>
</dbReference>
<feature type="compositionally biased region" description="Polar residues" evidence="6">
    <location>
        <begin position="1"/>
        <end position="18"/>
    </location>
</feature>
<dbReference type="EMBL" id="CAJGYO010000015">
    <property type="protein sequence ID" value="CAD6270924.1"/>
    <property type="molecule type" value="Genomic_DNA"/>
</dbReference>
<accession>A0A811RMG3</accession>
<evidence type="ECO:0000256" key="4">
    <source>
        <dbReference type="ARBA" id="ARBA00022989"/>
    </source>
</evidence>
<feature type="transmembrane region" description="Helical" evidence="7">
    <location>
        <begin position="135"/>
        <end position="155"/>
    </location>
</feature>
<keyword evidence="3 7" id="KW-0812">Transmembrane</keyword>
<feature type="region of interest" description="Disordered" evidence="6">
    <location>
        <begin position="456"/>
        <end position="493"/>
    </location>
</feature>
<dbReference type="PANTHER" id="PTHR30509:SF9">
    <property type="entry name" value="MULTIDRUG RESISTANCE PROTEIN MDTO"/>
    <property type="match status" value="1"/>
</dbReference>
<feature type="transmembrane region" description="Helical" evidence="7">
    <location>
        <begin position="635"/>
        <end position="655"/>
    </location>
</feature>
<proteinExistence type="predicted"/>
<feature type="transmembrane region" description="Helical" evidence="7">
    <location>
        <begin position="109"/>
        <end position="129"/>
    </location>
</feature>
<evidence type="ECO:0000256" key="7">
    <source>
        <dbReference type="SAM" id="Phobius"/>
    </source>
</evidence>
<evidence type="ECO:0000256" key="2">
    <source>
        <dbReference type="ARBA" id="ARBA00022475"/>
    </source>
</evidence>
<feature type="transmembrane region" description="Helical" evidence="7">
    <location>
        <begin position="580"/>
        <end position="599"/>
    </location>
</feature>
<organism evidence="9 10">
    <name type="scientific">Miscanthus lutarioriparius</name>
    <dbReference type="NCBI Taxonomy" id="422564"/>
    <lineage>
        <taxon>Eukaryota</taxon>
        <taxon>Viridiplantae</taxon>
        <taxon>Streptophyta</taxon>
        <taxon>Embryophyta</taxon>
        <taxon>Tracheophyta</taxon>
        <taxon>Spermatophyta</taxon>
        <taxon>Magnoliopsida</taxon>
        <taxon>Liliopsida</taxon>
        <taxon>Poales</taxon>
        <taxon>Poaceae</taxon>
        <taxon>PACMAD clade</taxon>
        <taxon>Panicoideae</taxon>
        <taxon>Andropogonodae</taxon>
        <taxon>Andropogoneae</taxon>
        <taxon>Saccharinae</taxon>
        <taxon>Miscanthus</taxon>
    </lineage>
</organism>
<evidence type="ECO:0000256" key="6">
    <source>
        <dbReference type="SAM" id="MobiDB-lite"/>
    </source>
</evidence>
<dbReference type="OrthoDB" id="68611at2759"/>
<keyword evidence="10" id="KW-1185">Reference proteome</keyword>
<feature type="region of interest" description="Disordered" evidence="6">
    <location>
        <begin position="1"/>
        <end position="37"/>
    </location>
</feature>
<evidence type="ECO:0000313" key="9">
    <source>
        <dbReference type="EMBL" id="CAD6270924.1"/>
    </source>
</evidence>
<feature type="transmembrane region" description="Helical" evidence="7">
    <location>
        <begin position="191"/>
        <end position="216"/>
    </location>
</feature>
<keyword evidence="5 7" id="KW-0472">Membrane</keyword>
<protein>
    <recommendedName>
        <fullName evidence="8">Integral membrane bound transporter domain-containing protein</fullName>
    </recommendedName>
</protein>